<dbReference type="RefSeq" id="WP_176523087.1">
    <property type="nucleotide sequence ID" value="NZ_OBQI01000008.1"/>
</dbReference>
<evidence type="ECO:0000313" key="3">
    <source>
        <dbReference type="Proteomes" id="UP000219435"/>
    </source>
</evidence>
<name>A0A285VHB4_9ACTN</name>
<proteinExistence type="predicted"/>
<dbReference type="Pfam" id="PF12867">
    <property type="entry name" value="DinB_2"/>
    <property type="match status" value="1"/>
</dbReference>
<evidence type="ECO:0000313" key="2">
    <source>
        <dbReference type="EMBL" id="SOC53440.1"/>
    </source>
</evidence>
<accession>A0A285VHB4</accession>
<dbReference type="AlphaFoldDB" id="A0A285VHB4"/>
<dbReference type="EMBL" id="OBQI01000008">
    <property type="protein sequence ID" value="SOC53440.1"/>
    <property type="molecule type" value="Genomic_DNA"/>
</dbReference>
<dbReference type="InterPro" id="IPR024775">
    <property type="entry name" value="DinB-like"/>
</dbReference>
<protein>
    <submittedName>
        <fullName evidence="2">DinB superfamily protein</fullName>
    </submittedName>
</protein>
<dbReference type="Gene3D" id="1.20.120.450">
    <property type="entry name" value="dinb family like domain"/>
    <property type="match status" value="1"/>
</dbReference>
<gene>
    <name evidence="2" type="ORF">SAMN05660748_4456</name>
</gene>
<keyword evidence="3" id="KW-1185">Reference proteome</keyword>
<feature type="domain" description="DinB-like" evidence="1">
    <location>
        <begin position="28"/>
        <end position="184"/>
    </location>
</feature>
<dbReference type="SUPFAM" id="SSF109854">
    <property type="entry name" value="DinB/YfiT-like putative metalloenzymes"/>
    <property type="match status" value="1"/>
</dbReference>
<dbReference type="Proteomes" id="UP000219435">
    <property type="component" value="Unassembled WGS sequence"/>
</dbReference>
<dbReference type="InterPro" id="IPR034660">
    <property type="entry name" value="DinB/YfiT-like"/>
</dbReference>
<evidence type="ECO:0000259" key="1">
    <source>
        <dbReference type="Pfam" id="PF12867"/>
    </source>
</evidence>
<sequence length="196" mass="21856">MSRSPETVPGATPAGESLVDRLAIAREMDAARASLHELLAGADAADLRRPSDGTRWTNEQLLFHMVFGFHVVRVLLPLVRLVSRLPAPVGRGWAALLNFTTRPFHVINYWGSVAAARVFDHARMGSLADRTTAALKRQLDREPEEALHRGMPFPTGWDPYFGFMSLADVYRYPARHFEHHRRQLTLAAAAPKRPAG</sequence>
<reference evidence="3" key="1">
    <citation type="submission" date="2017-08" db="EMBL/GenBank/DDBJ databases">
        <authorList>
            <person name="Varghese N."/>
            <person name="Submissions S."/>
        </authorList>
    </citation>
    <scope>NUCLEOTIDE SEQUENCE [LARGE SCALE GENOMIC DNA]</scope>
    <source>
        <strain evidence="3">DSM 4725</strain>
    </source>
</reference>
<organism evidence="2 3">
    <name type="scientific">Blastococcus aggregatus</name>
    <dbReference type="NCBI Taxonomy" id="38502"/>
    <lineage>
        <taxon>Bacteria</taxon>
        <taxon>Bacillati</taxon>
        <taxon>Actinomycetota</taxon>
        <taxon>Actinomycetes</taxon>
        <taxon>Geodermatophilales</taxon>
        <taxon>Geodermatophilaceae</taxon>
        <taxon>Blastococcus</taxon>
    </lineage>
</organism>